<feature type="domain" description="SLH" evidence="1">
    <location>
        <begin position="21"/>
        <end position="84"/>
    </location>
</feature>
<dbReference type="AlphaFoldDB" id="A0A9X4KMS7"/>
<dbReference type="PROSITE" id="PS51272">
    <property type="entry name" value="SLH"/>
    <property type="match status" value="2"/>
</dbReference>
<sequence>MKVTRAEFVSILVKALKLTATTGNSFDDTASHWAKDAIGTAAALGMVSGLEDHTFRPDDRITREQMAVIVVRALKLTASSRSIDFKDHSAVSGWAIADIAAAVEKGLMKGYNDGTFGAKSNATRAEAATVILKAVSIKQ</sequence>
<gene>
    <name evidence="2" type="ORF">OMP38_33305</name>
</gene>
<dbReference type="InterPro" id="IPR051465">
    <property type="entry name" value="Cell_Envelope_Struct_Comp"/>
</dbReference>
<reference evidence="2 3" key="1">
    <citation type="submission" date="2022-10" db="EMBL/GenBank/DDBJ databases">
        <title>Comparative genomic analysis of Cohnella hashimotonis sp. nov., isolated from the International Space Station.</title>
        <authorList>
            <person name="Simpson A."/>
            <person name="Venkateswaran K."/>
        </authorList>
    </citation>
    <scope>NUCLEOTIDE SEQUENCE [LARGE SCALE GENOMIC DNA]</scope>
    <source>
        <strain evidence="2 3">DSM 18997</strain>
    </source>
</reference>
<evidence type="ECO:0000313" key="2">
    <source>
        <dbReference type="EMBL" id="MDG0795162.1"/>
    </source>
</evidence>
<protein>
    <submittedName>
        <fullName evidence="2">S-layer homology domain-containing protein</fullName>
    </submittedName>
</protein>
<name>A0A9X4KMS7_9BACL</name>
<dbReference type="PANTHER" id="PTHR43308">
    <property type="entry name" value="OUTER MEMBRANE PROTEIN ALPHA-RELATED"/>
    <property type="match status" value="1"/>
</dbReference>
<proteinExistence type="predicted"/>
<dbReference type="Pfam" id="PF00395">
    <property type="entry name" value="SLH"/>
    <property type="match status" value="2"/>
</dbReference>
<dbReference type="InterPro" id="IPR001119">
    <property type="entry name" value="SLH_dom"/>
</dbReference>
<evidence type="ECO:0000259" key="1">
    <source>
        <dbReference type="PROSITE" id="PS51272"/>
    </source>
</evidence>
<feature type="domain" description="SLH" evidence="1">
    <location>
        <begin position="85"/>
        <end position="139"/>
    </location>
</feature>
<accession>A0A9X4KMS7</accession>
<dbReference type="PANTHER" id="PTHR43308:SF5">
    <property type="entry name" value="S-LAYER PROTEIN _ PEPTIDOGLYCAN ENDO-BETA-N-ACETYLGLUCOSAMINIDASE"/>
    <property type="match status" value="1"/>
</dbReference>
<evidence type="ECO:0000313" key="3">
    <source>
        <dbReference type="Proteomes" id="UP001153387"/>
    </source>
</evidence>
<dbReference type="RefSeq" id="WP_277568860.1">
    <property type="nucleotide sequence ID" value="NZ_JAPDHZ010000008.1"/>
</dbReference>
<keyword evidence="3" id="KW-1185">Reference proteome</keyword>
<dbReference type="Proteomes" id="UP001153387">
    <property type="component" value="Unassembled WGS sequence"/>
</dbReference>
<organism evidence="2 3">
    <name type="scientific">Cohnella ginsengisoli</name>
    <dbReference type="NCBI Taxonomy" id="425004"/>
    <lineage>
        <taxon>Bacteria</taxon>
        <taxon>Bacillati</taxon>
        <taxon>Bacillota</taxon>
        <taxon>Bacilli</taxon>
        <taxon>Bacillales</taxon>
        <taxon>Paenibacillaceae</taxon>
        <taxon>Cohnella</taxon>
    </lineage>
</organism>
<comment type="caution">
    <text evidence="2">The sequence shown here is derived from an EMBL/GenBank/DDBJ whole genome shotgun (WGS) entry which is preliminary data.</text>
</comment>
<dbReference type="EMBL" id="JAPDHZ010000008">
    <property type="protein sequence ID" value="MDG0795162.1"/>
    <property type="molecule type" value="Genomic_DNA"/>
</dbReference>